<reference evidence="13" key="1">
    <citation type="submission" date="2023-05" db="EMBL/GenBank/DDBJ databases">
        <title>Genome and transcriptome analyses reveal genes involved in the formation of fine ridges on petal epidermal cells in Hibiscus trionum.</title>
        <authorList>
            <person name="Koshimizu S."/>
            <person name="Masuda S."/>
            <person name="Ishii T."/>
            <person name="Shirasu K."/>
            <person name="Hoshino A."/>
            <person name="Arita M."/>
        </authorList>
    </citation>
    <scope>NUCLEOTIDE SEQUENCE</scope>
    <source>
        <strain evidence="13">Hamamatsu line</strain>
    </source>
</reference>
<dbReference type="CDD" id="cd00202">
    <property type="entry name" value="ZnF_GATA"/>
    <property type="match status" value="1"/>
</dbReference>
<keyword evidence="3" id="KW-0479">Metal-binding</keyword>
<keyword evidence="10" id="KW-0539">Nucleus</keyword>
<comment type="similarity">
    <text evidence="2">Belongs to the type IV zinc-finger family. Class A subfamily.</text>
</comment>
<dbReference type="FunFam" id="3.30.50.10:FF:000018">
    <property type="entry name" value="GATA transcription factor"/>
    <property type="match status" value="1"/>
</dbReference>
<keyword evidence="7" id="KW-0238">DNA-binding</keyword>
<dbReference type="Gene3D" id="3.30.50.10">
    <property type="entry name" value="Erythroid Transcription Factor GATA-1, subunit A"/>
    <property type="match status" value="1"/>
</dbReference>
<protein>
    <recommendedName>
        <fullName evidence="12">GATA-type domain-containing protein</fullName>
    </recommendedName>
</protein>
<organism evidence="13 14">
    <name type="scientific">Hibiscus trionum</name>
    <name type="common">Flower of an hour</name>
    <dbReference type="NCBI Taxonomy" id="183268"/>
    <lineage>
        <taxon>Eukaryota</taxon>
        <taxon>Viridiplantae</taxon>
        <taxon>Streptophyta</taxon>
        <taxon>Embryophyta</taxon>
        <taxon>Tracheophyta</taxon>
        <taxon>Spermatophyta</taxon>
        <taxon>Magnoliopsida</taxon>
        <taxon>eudicotyledons</taxon>
        <taxon>Gunneridae</taxon>
        <taxon>Pentapetalae</taxon>
        <taxon>rosids</taxon>
        <taxon>malvids</taxon>
        <taxon>Malvales</taxon>
        <taxon>Malvaceae</taxon>
        <taxon>Malvoideae</taxon>
        <taxon>Hibiscus</taxon>
    </lineage>
</organism>
<evidence type="ECO:0000256" key="6">
    <source>
        <dbReference type="ARBA" id="ARBA00023015"/>
    </source>
</evidence>
<dbReference type="Proteomes" id="UP001165190">
    <property type="component" value="Unassembled WGS sequence"/>
</dbReference>
<evidence type="ECO:0000256" key="1">
    <source>
        <dbReference type="ARBA" id="ARBA00004123"/>
    </source>
</evidence>
<dbReference type="InterPro" id="IPR051140">
    <property type="entry name" value="GATA_TF"/>
</dbReference>
<dbReference type="AlphaFoldDB" id="A0A9W7H3D0"/>
<comment type="caution">
    <text evidence="13">The sequence shown here is derived from an EMBL/GenBank/DDBJ whole genome shotgun (WGS) entry which is preliminary data.</text>
</comment>
<keyword evidence="14" id="KW-1185">Reference proteome</keyword>
<dbReference type="EMBL" id="BSYR01000007">
    <property type="protein sequence ID" value="GMI69943.1"/>
    <property type="molecule type" value="Genomic_DNA"/>
</dbReference>
<dbReference type="Pfam" id="PF00320">
    <property type="entry name" value="GATA"/>
    <property type="match status" value="1"/>
</dbReference>
<keyword evidence="6" id="KW-0805">Transcription regulation</keyword>
<name>A0A9W7H3D0_HIBTR</name>
<dbReference type="PROSITE" id="PS00344">
    <property type="entry name" value="GATA_ZN_FINGER_1"/>
    <property type="match status" value="1"/>
</dbReference>
<dbReference type="InterPro" id="IPR013088">
    <property type="entry name" value="Znf_NHR/GATA"/>
</dbReference>
<evidence type="ECO:0000313" key="14">
    <source>
        <dbReference type="Proteomes" id="UP001165190"/>
    </source>
</evidence>
<dbReference type="GO" id="GO:0008270">
    <property type="term" value="F:zinc ion binding"/>
    <property type="evidence" value="ECO:0007669"/>
    <property type="project" value="UniProtKB-KW"/>
</dbReference>
<dbReference type="PROSITE" id="PS50114">
    <property type="entry name" value="GATA_ZN_FINGER_2"/>
    <property type="match status" value="1"/>
</dbReference>
<evidence type="ECO:0000256" key="10">
    <source>
        <dbReference type="ARBA" id="ARBA00023242"/>
    </source>
</evidence>
<dbReference type="SMART" id="SM00401">
    <property type="entry name" value="ZnF_GATA"/>
    <property type="match status" value="1"/>
</dbReference>
<dbReference type="GO" id="GO:0043565">
    <property type="term" value="F:sequence-specific DNA binding"/>
    <property type="evidence" value="ECO:0007669"/>
    <property type="project" value="InterPro"/>
</dbReference>
<dbReference type="OrthoDB" id="2162994at2759"/>
<dbReference type="InterPro" id="IPR000679">
    <property type="entry name" value="Znf_GATA"/>
</dbReference>
<evidence type="ECO:0000313" key="13">
    <source>
        <dbReference type="EMBL" id="GMI69943.1"/>
    </source>
</evidence>
<comment type="subcellular location">
    <subcellularLocation>
        <location evidence="1">Nucleus</location>
    </subcellularLocation>
</comment>
<dbReference type="PANTHER" id="PTHR45658:SF42">
    <property type="entry name" value="GATA TRANSCRIPTION FACTOR 1"/>
    <property type="match status" value="1"/>
</dbReference>
<dbReference type="SUPFAM" id="SSF57716">
    <property type="entry name" value="Glucocorticoid receptor-like (DNA-binding domain)"/>
    <property type="match status" value="1"/>
</dbReference>
<evidence type="ECO:0000256" key="8">
    <source>
        <dbReference type="ARBA" id="ARBA00023159"/>
    </source>
</evidence>
<keyword evidence="5" id="KW-0862">Zinc</keyword>
<evidence type="ECO:0000259" key="12">
    <source>
        <dbReference type="PROSITE" id="PS50114"/>
    </source>
</evidence>
<evidence type="ECO:0000256" key="9">
    <source>
        <dbReference type="ARBA" id="ARBA00023163"/>
    </source>
</evidence>
<evidence type="ECO:0000256" key="3">
    <source>
        <dbReference type="ARBA" id="ARBA00022723"/>
    </source>
</evidence>
<dbReference type="PANTHER" id="PTHR45658">
    <property type="entry name" value="GATA TRANSCRIPTION FACTOR"/>
    <property type="match status" value="1"/>
</dbReference>
<sequence length="224" mass="25225">MEAFDMAVCFDDKLLDFGSDVGEKDEDEDEQNNFSNLNYNPSFPEIAEEELEWLSNKDAFPAVDTSFVDILGVTAKQQSPMSVLDNSNSSGSTILSSGNVVMCWVDKLKVPGKARSKRVRRCRDMNRWWVKENVKSLRARSIGRKCQHCGAEKTPQWRTGPFGPKTLCNACGVRYKSGRLVPEYRPASSPSFSHDLHSNSHRKILEMRKQKQLGSSSINPMDKG</sequence>
<proteinExistence type="inferred from homology"/>
<gene>
    <name evidence="13" type="ORF">HRI_000663600</name>
</gene>
<evidence type="ECO:0000256" key="11">
    <source>
        <dbReference type="PROSITE-ProRule" id="PRU00094"/>
    </source>
</evidence>
<evidence type="ECO:0000256" key="2">
    <source>
        <dbReference type="ARBA" id="ARBA00005694"/>
    </source>
</evidence>
<dbReference type="GO" id="GO:0005634">
    <property type="term" value="C:nucleus"/>
    <property type="evidence" value="ECO:0007669"/>
    <property type="project" value="UniProtKB-SubCell"/>
</dbReference>
<evidence type="ECO:0000256" key="5">
    <source>
        <dbReference type="ARBA" id="ARBA00022833"/>
    </source>
</evidence>
<evidence type="ECO:0000256" key="7">
    <source>
        <dbReference type="ARBA" id="ARBA00023125"/>
    </source>
</evidence>
<dbReference type="GO" id="GO:0006355">
    <property type="term" value="P:regulation of DNA-templated transcription"/>
    <property type="evidence" value="ECO:0007669"/>
    <property type="project" value="InterPro"/>
</dbReference>
<accession>A0A9W7H3D0</accession>
<keyword evidence="8" id="KW-0010">Activator</keyword>
<evidence type="ECO:0000256" key="4">
    <source>
        <dbReference type="ARBA" id="ARBA00022771"/>
    </source>
</evidence>
<keyword evidence="9" id="KW-0804">Transcription</keyword>
<dbReference type="GO" id="GO:0030154">
    <property type="term" value="P:cell differentiation"/>
    <property type="evidence" value="ECO:0007669"/>
    <property type="project" value="TreeGrafter"/>
</dbReference>
<keyword evidence="4 11" id="KW-0863">Zinc-finger</keyword>
<feature type="domain" description="GATA-type" evidence="12">
    <location>
        <begin position="140"/>
        <end position="176"/>
    </location>
</feature>